<gene>
    <name evidence="2" type="ORF">AV274_0542</name>
</gene>
<dbReference type="EMBL" id="LXWW01000020">
    <property type="protein sequence ID" value="OAO17708.1"/>
    <property type="molecule type" value="Genomic_DNA"/>
</dbReference>
<dbReference type="GO" id="GO:0004559">
    <property type="term" value="F:alpha-mannosidase activity"/>
    <property type="evidence" value="ECO:0007669"/>
    <property type="project" value="TreeGrafter"/>
</dbReference>
<dbReference type="Gene3D" id="1.10.510.10">
    <property type="entry name" value="Transferase(Phosphotransferase) domain 1"/>
    <property type="match status" value="1"/>
</dbReference>
<feature type="domain" description="Protein kinase" evidence="1">
    <location>
        <begin position="1"/>
        <end position="84"/>
    </location>
</feature>
<reference evidence="2 3" key="1">
    <citation type="submission" date="2016-05" db="EMBL/GenBank/DDBJ databases">
        <title>Nuclear genome of Blastocystis sp. subtype 1 NandII.</title>
        <authorList>
            <person name="Gentekaki E."/>
            <person name="Curtis B."/>
            <person name="Stairs C."/>
            <person name="Eme L."/>
            <person name="Herman E."/>
            <person name="Klimes V."/>
            <person name="Arias M.C."/>
            <person name="Elias M."/>
            <person name="Hilliou F."/>
            <person name="Klute M."/>
            <person name="Malik S.-B."/>
            <person name="Pightling A."/>
            <person name="Rachubinski R."/>
            <person name="Salas D."/>
            <person name="Schlacht A."/>
            <person name="Suga H."/>
            <person name="Archibald J."/>
            <person name="Ball S.G."/>
            <person name="Clark G."/>
            <person name="Dacks J."/>
            <person name="Van Der Giezen M."/>
            <person name="Tsaousis A."/>
            <person name="Roger A."/>
        </authorList>
    </citation>
    <scope>NUCLEOTIDE SEQUENCE [LARGE SCALE GENOMIC DNA]</scope>
    <source>
        <strain evidence="3">ATCC 50177 / NandII</strain>
    </source>
</reference>
<dbReference type="InterPro" id="IPR000719">
    <property type="entry name" value="Prot_kinase_dom"/>
</dbReference>
<evidence type="ECO:0000313" key="2">
    <source>
        <dbReference type="EMBL" id="OAO17708.1"/>
    </source>
</evidence>
<dbReference type="InterPro" id="IPR011009">
    <property type="entry name" value="Kinase-like_dom_sf"/>
</dbReference>
<evidence type="ECO:0000259" key="1">
    <source>
        <dbReference type="Pfam" id="PF00069"/>
    </source>
</evidence>
<dbReference type="SUPFAM" id="SSF74650">
    <property type="entry name" value="Galactose mutarotase-like"/>
    <property type="match status" value="1"/>
</dbReference>
<dbReference type="GO" id="GO:0005524">
    <property type="term" value="F:ATP binding"/>
    <property type="evidence" value="ECO:0007669"/>
    <property type="project" value="InterPro"/>
</dbReference>
<dbReference type="InterPro" id="IPR050843">
    <property type="entry name" value="Glycosyl_Hydrlase_38"/>
</dbReference>
<proteinExistence type="predicted"/>
<dbReference type="GO" id="GO:0005975">
    <property type="term" value="P:carbohydrate metabolic process"/>
    <property type="evidence" value="ECO:0007669"/>
    <property type="project" value="InterPro"/>
</dbReference>
<comment type="caution">
    <text evidence="2">The sequence shown here is derived from an EMBL/GenBank/DDBJ whole genome shotgun (WGS) entry which is preliminary data.</text>
</comment>
<keyword evidence="2" id="KW-0418">Kinase</keyword>
<dbReference type="GO" id="GO:0004672">
    <property type="term" value="F:protein kinase activity"/>
    <property type="evidence" value="ECO:0007669"/>
    <property type="project" value="InterPro"/>
</dbReference>
<dbReference type="SUPFAM" id="SSF56112">
    <property type="entry name" value="Protein kinase-like (PK-like)"/>
    <property type="match status" value="1"/>
</dbReference>
<dbReference type="AlphaFoldDB" id="A0A196SKY6"/>
<dbReference type="OrthoDB" id="10649849at2759"/>
<dbReference type="STRING" id="478820.A0A196SKY6"/>
<dbReference type="PANTHER" id="PTHR11607">
    <property type="entry name" value="ALPHA-MANNOSIDASE"/>
    <property type="match status" value="1"/>
</dbReference>
<protein>
    <submittedName>
        <fullName evidence="2">Protein kinase NPK2</fullName>
    </submittedName>
</protein>
<organism evidence="2 3">
    <name type="scientific">Blastocystis sp. subtype 1 (strain ATCC 50177 / NandII)</name>
    <dbReference type="NCBI Taxonomy" id="478820"/>
    <lineage>
        <taxon>Eukaryota</taxon>
        <taxon>Sar</taxon>
        <taxon>Stramenopiles</taxon>
        <taxon>Bigyra</taxon>
        <taxon>Opalozoa</taxon>
        <taxon>Opalinata</taxon>
        <taxon>Blastocystidae</taxon>
        <taxon>Blastocystis</taxon>
    </lineage>
</organism>
<dbReference type="InterPro" id="IPR011013">
    <property type="entry name" value="Gal_mutarotase_sf_dom"/>
</dbReference>
<dbReference type="Proteomes" id="UP000078348">
    <property type="component" value="Unassembled WGS sequence"/>
</dbReference>
<dbReference type="Pfam" id="PF00069">
    <property type="entry name" value="Pkinase"/>
    <property type="match status" value="1"/>
</dbReference>
<keyword evidence="3" id="KW-1185">Reference proteome</keyword>
<accession>A0A196SKY6</accession>
<dbReference type="Gene3D" id="2.70.98.30">
    <property type="entry name" value="Golgi alpha-mannosidase II, domain 4"/>
    <property type="match status" value="1"/>
</dbReference>
<name>A0A196SKY6_BLAHN</name>
<evidence type="ECO:0000313" key="3">
    <source>
        <dbReference type="Proteomes" id="UP000078348"/>
    </source>
</evidence>
<sequence length="994" mass="112143">MHGNIKPSNLLFGEDGVVKLGDYGLLPEEYSSDRQWIQWHSAPEVFNGEREFKSDVWSLGITLMELVEGEIPYRIVDYWSTAKDLICREDPPSLSSEECSAECVDFYITPSITDLQSFKEWWIHTDEDSQASFRTALFSGKVYTTFPLHSQIQFNAGFWSLVDISLVDYHELISVITAGRLWVMEVFHVVVNTGIILGGYAYPAVILDAIRQSGVEFLIVYHTATNTMYTMDDPMGPFYAHGGLQADGKSVSPNPNLFLAEQQLVWFDELTRWVLMQMSSQHPNKQHVVLLWNVWSNKCGSIAEAYAAMKRLLTRVNSNRMYSFTASLASLEEYSQLLAAHHGKLPRRHDIVFPAVLTDTSIPHEIGPYSNKPAVKGHIRHALAALRQIETFFAIASPTPLSPTLLYALQYAREQLAFSANRYFLGGMAVNPTLDEVEALVAGAARLVALGTSQREVSFALDDTDFDMQHSIFENTVELGRTESLVVRVVNVQSVHRHAVMSFQVGVLFLCVEDEEGDAPNFQLYKDFENLMWIFLEVDLPPLGEKRYVIRSCKSNQPFQTTKVPFDYSAETRVGTPDFGVILNARGKMKCVEVDGKRVEFRSQLAYYHGGTDRRTRTGYRVFSPNLYHQMTEYGAELVSGLYSYLPKNAAIPIEIRDGPLMAEITQVFSDHAVLKTRVFKPQQRCAHSRLLQQVILLDRLNLTDEATLFVTSNVRNGGKVMVDEGGAGGREVEMVSLTYGYNYHPIHSFLSLRGRVNASAVRIAAFPNRLHAGGAHQYEGSMSFLLRRASQWADIADYPEPSTNAWERQRNLLLKPDRDMVNVASSAYHGRSLLSVKKVDRFHRFLWLAGTSADRDVRDMRVKDEEVVSIDPMVVSFAFDVGAADSFKPSLDPSVLPPFIRLLGAVRPFAARNEVVVQLESVQREGVPEAFSICGLFRGVEVKAFKEVDITGLFTNVDFYKRQTVWFPKQRMPAVCSRIVIRPGMIRSFSFSF</sequence>
<dbReference type="GO" id="GO:0030246">
    <property type="term" value="F:carbohydrate binding"/>
    <property type="evidence" value="ECO:0007669"/>
    <property type="project" value="InterPro"/>
</dbReference>
<keyword evidence="2" id="KW-0808">Transferase</keyword>
<dbReference type="PANTHER" id="PTHR11607:SF3">
    <property type="entry name" value="LYSOSOMAL ALPHA-MANNOSIDASE"/>
    <property type="match status" value="1"/>
</dbReference>